<dbReference type="EMBL" id="HE573027">
    <property type="protein sequence ID" value="CCC53928.1"/>
    <property type="molecule type" value="Genomic_DNA"/>
</dbReference>
<evidence type="ECO:0000313" key="2">
    <source>
        <dbReference type="EMBL" id="CCC53928.1"/>
    </source>
</evidence>
<dbReference type="VEuPathDB" id="TriTrypDB:TvY486_1114120"/>
<gene>
    <name evidence="2" type="ORF">TVY486_1114120</name>
</gene>
<accession>G0U8K2</accession>
<dbReference type="OMA" id="INYKAEC"/>
<dbReference type="AlphaFoldDB" id="G0U8K2"/>
<feature type="coiled-coil region" evidence="1">
    <location>
        <begin position="75"/>
        <end position="144"/>
    </location>
</feature>
<sequence>MEKVESVCRGVKSPAVFGLSRPSDPLATFSDRSGSTSPLTYEIDPATRRLLEENEGMLFEVNALSRELFEARETITALRNVIDENKKEIDTLRDRLGCAHVTASSASERVINYKAECERLEADNKRLQREYESVCAELNEQTESIRQDMARRGGSTECQTDTQHVELFNREMVGVLQIVDRVANLLPRCVCVIAGEGKGGRALENAEKELHNLQRLGESVRRLSSAGADRVEGMLSRVRNGEWLAVPGDWEVLIRWMIVQVFEAGRQGTEGNLRALVALLAENESSAAASVASVGNKDNRCGNGKEIKLRPKDIVVEGTLPFSRWRQT</sequence>
<evidence type="ECO:0000256" key="1">
    <source>
        <dbReference type="SAM" id="Coils"/>
    </source>
</evidence>
<keyword evidence="1" id="KW-0175">Coiled coil</keyword>
<reference evidence="2" key="1">
    <citation type="journal article" date="2012" name="Proc. Natl. Acad. Sci. U.S.A.">
        <title>Antigenic diversity is generated by distinct evolutionary mechanisms in African trypanosome species.</title>
        <authorList>
            <person name="Jackson A.P."/>
            <person name="Berry A."/>
            <person name="Aslett M."/>
            <person name="Allison H.C."/>
            <person name="Burton P."/>
            <person name="Vavrova-Anderson J."/>
            <person name="Brown R."/>
            <person name="Browne H."/>
            <person name="Corton N."/>
            <person name="Hauser H."/>
            <person name="Gamble J."/>
            <person name="Gilderthorp R."/>
            <person name="Marcello L."/>
            <person name="McQuillan J."/>
            <person name="Otto T.D."/>
            <person name="Quail M.A."/>
            <person name="Sanders M.J."/>
            <person name="van Tonder A."/>
            <person name="Ginger M.L."/>
            <person name="Field M.C."/>
            <person name="Barry J.D."/>
            <person name="Hertz-Fowler C."/>
            <person name="Berriman M."/>
        </authorList>
    </citation>
    <scope>NUCLEOTIDE SEQUENCE</scope>
    <source>
        <strain evidence="2">Y486</strain>
    </source>
</reference>
<protein>
    <submittedName>
        <fullName evidence="2">Uncharacterized protein</fullName>
    </submittedName>
</protein>
<organism evidence="2">
    <name type="scientific">Trypanosoma vivax (strain Y486)</name>
    <dbReference type="NCBI Taxonomy" id="1055687"/>
    <lineage>
        <taxon>Eukaryota</taxon>
        <taxon>Discoba</taxon>
        <taxon>Euglenozoa</taxon>
        <taxon>Kinetoplastea</taxon>
        <taxon>Metakinetoplastina</taxon>
        <taxon>Trypanosomatida</taxon>
        <taxon>Trypanosomatidae</taxon>
        <taxon>Trypanosoma</taxon>
        <taxon>Duttonella</taxon>
    </lineage>
</organism>
<name>G0U8K2_TRYVY</name>
<dbReference type="Gene3D" id="1.20.5.4090">
    <property type="match status" value="1"/>
</dbReference>
<proteinExistence type="predicted"/>